<dbReference type="Proteomes" id="UP001610335">
    <property type="component" value="Unassembled WGS sequence"/>
</dbReference>
<accession>A0ABR4IJ90</accession>
<keyword evidence="2" id="KW-1185">Reference proteome</keyword>
<proteinExistence type="predicted"/>
<name>A0ABR4IJ90_9EURO</name>
<evidence type="ECO:0000313" key="2">
    <source>
        <dbReference type="Proteomes" id="UP001610335"/>
    </source>
</evidence>
<comment type="caution">
    <text evidence="1">The sequence shown here is derived from an EMBL/GenBank/DDBJ whole genome shotgun (WGS) entry which is preliminary data.</text>
</comment>
<organism evidence="1 2">
    <name type="scientific">Aspergillus cavernicola</name>
    <dbReference type="NCBI Taxonomy" id="176166"/>
    <lineage>
        <taxon>Eukaryota</taxon>
        <taxon>Fungi</taxon>
        <taxon>Dikarya</taxon>
        <taxon>Ascomycota</taxon>
        <taxon>Pezizomycotina</taxon>
        <taxon>Eurotiomycetes</taxon>
        <taxon>Eurotiomycetidae</taxon>
        <taxon>Eurotiales</taxon>
        <taxon>Aspergillaceae</taxon>
        <taxon>Aspergillus</taxon>
        <taxon>Aspergillus subgen. Nidulantes</taxon>
    </lineage>
</organism>
<protein>
    <submittedName>
        <fullName evidence="1">Uncharacterized protein</fullName>
    </submittedName>
</protein>
<gene>
    <name evidence="1" type="ORF">BDW59DRAFT_54770</name>
</gene>
<evidence type="ECO:0000313" key="1">
    <source>
        <dbReference type="EMBL" id="KAL2827805.1"/>
    </source>
</evidence>
<sequence>METDTKSPDLPPSYEDTLVQEGSKEVNLPPAVLLLEGQSIRDELSAHLYQLSRTVTTLPRTTLKSSSVIFERVEHDAPEKAGASETLQPKHQHLFYLAHPADAQYRTDIPAYYITSVDAETVGNIHFETSKSRLQKTEFTALLSAKRTASHRPLFDEAGKLVTLFNARPKWMGSCYSWMDRNGHQLAFEDRKGEQHKLVITSPMSQDTRDALTAMWVLRLWYETAESKQAKKEAMERMMPPVSYQDLRLGKRVGGLGALAALGGGGG</sequence>
<dbReference type="EMBL" id="JBFXLS010000023">
    <property type="protein sequence ID" value="KAL2827805.1"/>
    <property type="molecule type" value="Genomic_DNA"/>
</dbReference>
<reference evidence="1 2" key="1">
    <citation type="submission" date="2024-07" db="EMBL/GenBank/DDBJ databases">
        <title>Section-level genome sequencing and comparative genomics of Aspergillus sections Usti and Cavernicolus.</title>
        <authorList>
            <consortium name="Lawrence Berkeley National Laboratory"/>
            <person name="Nybo J.L."/>
            <person name="Vesth T.C."/>
            <person name="Theobald S."/>
            <person name="Frisvad J.C."/>
            <person name="Larsen T.O."/>
            <person name="Kjaerboelling I."/>
            <person name="Rothschild-Mancinelli K."/>
            <person name="Lyhne E.K."/>
            <person name="Kogle M.E."/>
            <person name="Barry K."/>
            <person name="Clum A."/>
            <person name="Na H."/>
            <person name="Ledsgaard L."/>
            <person name="Lin J."/>
            <person name="Lipzen A."/>
            <person name="Kuo A."/>
            <person name="Riley R."/>
            <person name="Mondo S."/>
            <person name="LaButti K."/>
            <person name="Haridas S."/>
            <person name="Pangalinan J."/>
            <person name="Salamov A.A."/>
            <person name="Simmons B.A."/>
            <person name="Magnuson J.K."/>
            <person name="Chen J."/>
            <person name="Drula E."/>
            <person name="Henrissat B."/>
            <person name="Wiebenga A."/>
            <person name="Lubbers R.J."/>
            <person name="Gomes A.C."/>
            <person name="Makela M.R."/>
            <person name="Stajich J."/>
            <person name="Grigoriev I.V."/>
            <person name="Mortensen U.H."/>
            <person name="De vries R.P."/>
            <person name="Baker S.E."/>
            <person name="Andersen M.R."/>
        </authorList>
    </citation>
    <scope>NUCLEOTIDE SEQUENCE [LARGE SCALE GENOMIC DNA]</scope>
    <source>
        <strain evidence="1 2">CBS 600.67</strain>
    </source>
</reference>